<comment type="caution">
    <text evidence="2">The sequence shown here is derived from an EMBL/GenBank/DDBJ whole genome shotgun (WGS) entry which is preliminary data.</text>
</comment>
<evidence type="ECO:0000313" key="3">
    <source>
        <dbReference type="Proteomes" id="UP001595776"/>
    </source>
</evidence>
<sequence>MKTWFLEQLAMYSAYHRDGRNQATHHIGVPMIVFSLLVLASTVPLMTFEVGRFTLAAVLIGVLLLYYIVNAPLIGTIAVLIYGALLYFAEVMALEGTVFAVKSFVVLFLVGWVIQFTGHIFEGRKPALFDNLTQVFIAPAFLIAEVLFMLGLEQALKADVEARAVKYLPKGE</sequence>
<proteinExistence type="predicted"/>
<dbReference type="PANTHER" id="PTHR28026:SF9">
    <property type="entry name" value="2-HYDROXY-PALMITIC ACID DIOXYGENASE MPO1"/>
    <property type="match status" value="1"/>
</dbReference>
<dbReference type="PANTHER" id="PTHR28026">
    <property type="entry name" value="DUF962 DOMAIN PROTEIN (AFU_ORTHOLOGUE AFUA_8G05310)"/>
    <property type="match status" value="1"/>
</dbReference>
<organism evidence="2 3">
    <name type="scientific">Kordiimonas lipolytica</name>
    <dbReference type="NCBI Taxonomy" id="1662421"/>
    <lineage>
        <taxon>Bacteria</taxon>
        <taxon>Pseudomonadati</taxon>
        <taxon>Pseudomonadota</taxon>
        <taxon>Alphaproteobacteria</taxon>
        <taxon>Kordiimonadales</taxon>
        <taxon>Kordiimonadaceae</taxon>
        <taxon>Kordiimonas</taxon>
    </lineage>
</organism>
<evidence type="ECO:0000256" key="1">
    <source>
        <dbReference type="SAM" id="Phobius"/>
    </source>
</evidence>
<name>A0ABV8U5H5_9PROT</name>
<dbReference type="Proteomes" id="UP001595776">
    <property type="component" value="Unassembled WGS sequence"/>
</dbReference>
<dbReference type="InterPro" id="IPR009305">
    <property type="entry name" value="Mpo1-like"/>
</dbReference>
<feature type="transmembrane region" description="Helical" evidence="1">
    <location>
        <begin position="27"/>
        <end position="48"/>
    </location>
</feature>
<keyword evidence="1" id="KW-0472">Membrane</keyword>
<feature type="transmembrane region" description="Helical" evidence="1">
    <location>
        <begin position="99"/>
        <end position="121"/>
    </location>
</feature>
<keyword evidence="3" id="KW-1185">Reference proteome</keyword>
<evidence type="ECO:0000313" key="2">
    <source>
        <dbReference type="EMBL" id="MFC4346447.1"/>
    </source>
</evidence>
<feature type="transmembrane region" description="Helical" evidence="1">
    <location>
        <begin position="133"/>
        <end position="152"/>
    </location>
</feature>
<accession>A0ABV8U5H5</accession>
<gene>
    <name evidence="2" type="ORF">ACFO5Q_01135</name>
</gene>
<dbReference type="Pfam" id="PF06127">
    <property type="entry name" value="Mpo1-like"/>
    <property type="match status" value="1"/>
</dbReference>
<keyword evidence="1" id="KW-1133">Transmembrane helix</keyword>
<keyword evidence="1" id="KW-0812">Transmembrane</keyword>
<feature type="transmembrane region" description="Helical" evidence="1">
    <location>
        <begin position="54"/>
        <end position="87"/>
    </location>
</feature>
<protein>
    <submittedName>
        <fullName evidence="2">DUF962 domain-containing protein</fullName>
    </submittedName>
</protein>
<dbReference type="RefSeq" id="WP_068150988.1">
    <property type="nucleotide sequence ID" value="NZ_JBHSCR010000001.1"/>
</dbReference>
<dbReference type="EMBL" id="JBHSCR010000001">
    <property type="protein sequence ID" value="MFC4346447.1"/>
    <property type="molecule type" value="Genomic_DNA"/>
</dbReference>
<reference evidence="3" key="1">
    <citation type="journal article" date="2019" name="Int. J. Syst. Evol. Microbiol.">
        <title>The Global Catalogue of Microorganisms (GCM) 10K type strain sequencing project: providing services to taxonomists for standard genome sequencing and annotation.</title>
        <authorList>
            <consortium name="The Broad Institute Genomics Platform"/>
            <consortium name="The Broad Institute Genome Sequencing Center for Infectious Disease"/>
            <person name="Wu L."/>
            <person name="Ma J."/>
        </authorList>
    </citation>
    <scope>NUCLEOTIDE SEQUENCE [LARGE SCALE GENOMIC DNA]</scope>
    <source>
        <strain evidence="3">CGMCC 1.15304</strain>
    </source>
</reference>